<dbReference type="EMBL" id="MGER01000001">
    <property type="protein sequence ID" value="OGL89044.1"/>
    <property type="molecule type" value="Genomic_DNA"/>
</dbReference>
<feature type="transmembrane region" description="Helical" evidence="1">
    <location>
        <begin position="12"/>
        <end position="31"/>
    </location>
</feature>
<protein>
    <submittedName>
        <fullName evidence="2">Uncharacterized protein</fullName>
    </submittedName>
</protein>
<keyword evidence="1" id="KW-0472">Membrane</keyword>
<comment type="caution">
    <text evidence="2">The sequence shown here is derived from an EMBL/GenBank/DDBJ whole genome shotgun (WGS) entry which is preliminary data.</text>
</comment>
<evidence type="ECO:0000313" key="3">
    <source>
        <dbReference type="Proteomes" id="UP000178264"/>
    </source>
</evidence>
<evidence type="ECO:0000313" key="2">
    <source>
        <dbReference type="EMBL" id="OGL89044.1"/>
    </source>
</evidence>
<proteinExistence type="predicted"/>
<dbReference type="Proteomes" id="UP000178264">
    <property type="component" value="Unassembled WGS sequence"/>
</dbReference>
<sequence>MKEVNKMNFLEIILVDAVAALLIVLILELMGQGDDEGWLGNLLDWVLSKIKQRRPVPSPKEVQPRHMIAILYQIVDTIELGRLDLPSWQIEEWIIEITNIRVAADRARALLLQEHGWWGQKIAIRAIVEDRDGRFLPHLAEKIGWRGDSSILQHQDRKSAF</sequence>
<accession>A0A1F7VGC1</accession>
<dbReference type="AlphaFoldDB" id="A0A1F7VGC1"/>
<gene>
    <name evidence="2" type="ORF">A3I42_04350</name>
</gene>
<name>A0A1F7VGC1_9BACT</name>
<evidence type="ECO:0000256" key="1">
    <source>
        <dbReference type="SAM" id="Phobius"/>
    </source>
</evidence>
<organism evidence="2 3">
    <name type="scientific">Candidatus Uhrbacteria bacterium RIFCSPLOWO2_02_FULL_49_11</name>
    <dbReference type="NCBI Taxonomy" id="1802409"/>
    <lineage>
        <taxon>Bacteria</taxon>
        <taxon>Candidatus Uhriibacteriota</taxon>
    </lineage>
</organism>
<keyword evidence="1" id="KW-1133">Transmembrane helix</keyword>
<reference evidence="2 3" key="1">
    <citation type="journal article" date="2016" name="Nat. Commun.">
        <title>Thousands of microbial genomes shed light on interconnected biogeochemical processes in an aquifer system.</title>
        <authorList>
            <person name="Anantharaman K."/>
            <person name="Brown C.T."/>
            <person name="Hug L.A."/>
            <person name="Sharon I."/>
            <person name="Castelle C.J."/>
            <person name="Probst A.J."/>
            <person name="Thomas B.C."/>
            <person name="Singh A."/>
            <person name="Wilkins M.J."/>
            <person name="Karaoz U."/>
            <person name="Brodie E.L."/>
            <person name="Williams K.H."/>
            <person name="Hubbard S.S."/>
            <person name="Banfield J.F."/>
        </authorList>
    </citation>
    <scope>NUCLEOTIDE SEQUENCE [LARGE SCALE GENOMIC DNA]</scope>
</reference>
<keyword evidence="1" id="KW-0812">Transmembrane</keyword>